<sequence>MKRAVLFFLCFFPLLLVGQPRTSSKKALKLFNEARDYFRQQENDKALMKLSVAMREDPGFVDVYLLQSDIYREMDSLRLQISSLEKVMELGVDGFPQAGYVLADAYFRAGEYEKARQTCLDFLHRYGESAFARKAKELLTQSEFAVTLIDNPRPFDPENMGDAINSEFDEYWPSLTLDGETFIFTRLLPADNGGAGQLARLQEDFYESKQIDGRWQPAHPIHTLNTPGNEGAQSVSANGGIIFFTACNQPDGFGRCDIYFTRRVGENWTKPRNAGSPVNSAAWESQPSFTGNGEYLYFVSSREGGHGGMDLWRCRLKGFDNHGQPLWGESENLGENVNTPGDENSPFIHPDGVTLYFASNKWPGLGGFDLFYTRNSIDSGWHKPVNLGYPINTNKDERGMIVDASGTTAYFSSDRPDSKGLDIFRFELYEEAVPTPVSYVRGQVVDHRTQLPLCATVELIDLAQGSLVAAMNSCLDGGDFLVSLPLGKEYAMNVSSPGYLFHSENFSLKELRKAYDPVFLTIPLMPVETGSVAALRNVFFETGSFALLEQSKAELERLIAFLDQNPAITVEIGGHTDNVGGVAYNYELSEMRAKSVWQYLVEAGIPENRLSYRGYGMSQPVEPNDTEEGRSRNRRTEFKILKVGEE</sequence>
<dbReference type="InterPro" id="IPR006665">
    <property type="entry name" value="OmpA-like"/>
</dbReference>
<dbReference type="Gene3D" id="2.120.10.30">
    <property type="entry name" value="TolB, C-terminal domain"/>
    <property type="match status" value="1"/>
</dbReference>
<dbReference type="PROSITE" id="PS51123">
    <property type="entry name" value="OMPA_2"/>
    <property type="match status" value="1"/>
</dbReference>
<gene>
    <name evidence="7" type="ORF">N2K84_05600</name>
</gene>
<comment type="caution">
    <text evidence="7">The sequence shown here is derived from an EMBL/GenBank/DDBJ whole genome shotgun (WGS) entry which is preliminary data.</text>
</comment>
<evidence type="ECO:0000256" key="5">
    <source>
        <dbReference type="SAM" id="MobiDB-lite"/>
    </source>
</evidence>
<dbReference type="Proteomes" id="UP001163821">
    <property type="component" value="Unassembled WGS sequence"/>
</dbReference>
<dbReference type="InterPro" id="IPR050330">
    <property type="entry name" value="Bact_OuterMem_StrucFunc"/>
</dbReference>
<evidence type="ECO:0000256" key="2">
    <source>
        <dbReference type="ARBA" id="ARBA00023136"/>
    </source>
</evidence>
<dbReference type="InterPro" id="IPR011659">
    <property type="entry name" value="WD40"/>
</dbReference>
<dbReference type="AlphaFoldDB" id="A0AA41Y2D8"/>
<dbReference type="Gene3D" id="1.25.40.10">
    <property type="entry name" value="Tetratricopeptide repeat domain"/>
    <property type="match status" value="1"/>
</dbReference>
<dbReference type="SUPFAM" id="SSF48452">
    <property type="entry name" value="TPR-like"/>
    <property type="match status" value="1"/>
</dbReference>
<dbReference type="Pfam" id="PF07676">
    <property type="entry name" value="PD40"/>
    <property type="match status" value="4"/>
</dbReference>
<evidence type="ECO:0000256" key="4">
    <source>
        <dbReference type="PROSITE-ProRule" id="PRU00473"/>
    </source>
</evidence>
<evidence type="ECO:0000313" key="8">
    <source>
        <dbReference type="Proteomes" id="UP001163821"/>
    </source>
</evidence>
<keyword evidence="8" id="KW-1185">Reference proteome</keyword>
<dbReference type="InterPro" id="IPR006664">
    <property type="entry name" value="OMP_bac"/>
</dbReference>
<dbReference type="SUPFAM" id="SSF103088">
    <property type="entry name" value="OmpA-like"/>
    <property type="match status" value="1"/>
</dbReference>
<dbReference type="InterPro" id="IPR036737">
    <property type="entry name" value="OmpA-like_sf"/>
</dbReference>
<dbReference type="InterPro" id="IPR011990">
    <property type="entry name" value="TPR-like_helical_dom_sf"/>
</dbReference>
<evidence type="ECO:0000256" key="1">
    <source>
        <dbReference type="ARBA" id="ARBA00004442"/>
    </source>
</evidence>
<feature type="region of interest" description="Disordered" evidence="5">
    <location>
        <begin position="616"/>
        <end position="646"/>
    </location>
</feature>
<keyword evidence="2 4" id="KW-0472">Membrane</keyword>
<dbReference type="Gene3D" id="3.30.1330.60">
    <property type="entry name" value="OmpA-like domain"/>
    <property type="match status" value="1"/>
</dbReference>
<keyword evidence="3" id="KW-0998">Cell outer membrane</keyword>
<evidence type="ECO:0000259" key="6">
    <source>
        <dbReference type="PROSITE" id="PS51123"/>
    </source>
</evidence>
<evidence type="ECO:0000313" key="7">
    <source>
        <dbReference type="EMBL" id="MCW0482196.1"/>
    </source>
</evidence>
<comment type="subcellular location">
    <subcellularLocation>
        <location evidence="1">Cell outer membrane</location>
    </subcellularLocation>
</comment>
<dbReference type="SUPFAM" id="SSF82171">
    <property type="entry name" value="DPP6 N-terminal domain-like"/>
    <property type="match status" value="1"/>
</dbReference>
<protein>
    <submittedName>
        <fullName evidence="7">OmpA family protein</fullName>
    </submittedName>
</protein>
<reference evidence="7" key="1">
    <citation type="submission" date="2022-10" db="EMBL/GenBank/DDBJ databases">
        <title>Gaoshiqiia sediminis gen. nov., sp. nov., isolated from coastal sediment.</title>
        <authorList>
            <person name="Yu W.X."/>
            <person name="Mu D.S."/>
            <person name="Du J.Z."/>
            <person name="Liang Y.Q."/>
        </authorList>
    </citation>
    <scope>NUCLEOTIDE SEQUENCE</scope>
    <source>
        <strain evidence="7">A06</strain>
    </source>
</reference>
<accession>A0AA41Y2D8</accession>
<dbReference type="PANTHER" id="PTHR30329">
    <property type="entry name" value="STATOR ELEMENT OF FLAGELLAR MOTOR COMPLEX"/>
    <property type="match status" value="1"/>
</dbReference>
<dbReference type="CDD" id="cd07185">
    <property type="entry name" value="OmpA_C-like"/>
    <property type="match status" value="1"/>
</dbReference>
<organism evidence="7 8">
    <name type="scientific">Gaoshiqia sediminis</name>
    <dbReference type="NCBI Taxonomy" id="2986998"/>
    <lineage>
        <taxon>Bacteria</taxon>
        <taxon>Pseudomonadati</taxon>
        <taxon>Bacteroidota</taxon>
        <taxon>Bacteroidia</taxon>
        <taxon>Marinilabiliales</taxon>
        <taxon>Prolixibacteraceae</taxon>
        <taxon>Gaoshiqia</taxon>
    </lineage>
</organism>
<dbReference type="Pfam" id="PF00691">
    <property type="entry name" value="OmpA"/>
    <property type="match status" value="1"/>
</dbReference>
<proteinExistence type="predicted"/>
<dbReference type="RefSeq" id="WP_282590802.1">
    <property type="nucleotide sequence ID" value="NZ_JAPAAF010000005.1"/>
</dbReference>
<dbReference type="PANTHER" id="PTHR30329:SF21">
    <property type="entry name" value="LIPOPROTEIN YIAD-RELATED"/>
    <property type="match status" value="1"/>
</dbReference>
<evidence type="ECO:0000256" key="3">
    <source>
        <dbReference type="ARBA" id="ARBA00023237"/>
    </source>
</evidence>
<feature type="compositionally biased region" description="Basic and acidic residues" evidence="5">
    <location>
        <begin position="627"/>
        <end position="646"/>
    </location>
</feature>
<dbReference type="GO" id="GO:0009279">
    <property type="term" value="C:cell outer membrane"/>
    <property type="evidence" value="ECO:0007669"/>
    <property type="project" value="UniProtKB-SubCell"/>
</dbReference>
<feature type="domain" description="OmpA-like" evidence="6">
    <location>
        <begin position="527"/>
        <end position="644"/>
    </location>
</feature>
<name>A0AA41Y2D8_9BACT</name>
<dbReference type="EMBL" id="JAPAAF010000005">
    <property type="protein sequence ID" value="MCW0482196.1"/>
    <property type="molecule type" value="Genomic_DNA"/>
</dbReference>
<dbReference type="InterPro" id="IPR011042">
    <property type="entry name" value="6-blade_b-propeller_TolB-like"/>
</dbReference>
<dbReference type="PRINTS" id="PR01021">
    <property type="entry name" value="OMPADOMAIN"/>
</dbReference>